<feature type="transmembrane region" description="Helical" evidence="2">
    <location>
        <begin position="270"/>
        <end position="291"/>
    </location>
</feature>
<keyword evidence="2" id="KW-0472">Membrane</keyword>
<evidence type="ECO:0000256" key="1">
    <source>
        <dbReference type="SAM" id="Coils"/>
    </source>
</evidence>
<evidence type="ECO:0000313" key="4">
    <source>
        <dbReference type="Proteomes" id="UP000034803"/>
    </source>
</evidence>
<proteinExistence type="predicted"/>
<keyword evidence="2" id="KW-1133">Transmembrane helix</keyword>
<evidence type="ECO:0000313" key="3">
    <source>
        <dbReference type="EMBL" id="KKP31213.1"/>
    </source>
</evidence>
<keyword evidence="1" id="KW-0175">Coiled coil</keyword>
<feature type="coiled-coil region" evidence="1">
    <location>
        <begin position="291"/>
        <end position="322"/>
    </location>
</feature>
<comment type="caution">
    <text evidence="3">The sequence shown here is derived from an EMBL/GenBank/DDBJ whole genome shotgun (WGS) entry which is preliminary data.</text>
</comment>
<organism evidence="3 4">
    <name type="scientific">Candidatus Woesebacteria bacterium GW2011_GWC2_31_9</name>
    <dbReference type="NCBI Taxonomy" id="1618586"/>
    <lineage>
        <taxon>Bacteria</taxon>
        <taxon>Candidatus Woeseibacteriota</taxon>
    </lineage>
</organism>
<evidence type="ECO:0000256" key="2">
    <source>
        <dbReference type="SAM" id="Phobius"/>
    </source>
</evidence>
<gene>
    <name evidence="3" type="ORF">UR21_C0013G0007</name>
</gene>
<accession>A0A0F9YIN4</accession>
<protein>
    <recommendedName>
        <fullName evidence="5">DUF916 domain-containing protein</fullName>
    </recommendedName>
</protein>
<reference evidence="3 4" key="1">
    <citation type="journal article" date="2015" name="Nature">
        <title>rRNA introns, odd ribosomes, and small enigmatic genomes across a large radiation of phyla.</title>
        <authorList>
            <person name="Brown C.T."/>
            <person name="Hug L.A."/>
            <person name="Thomas B.C."/>
            <person name="Sharon I."/>
            <person name="Castelle C.J."/>
            <person name="Singh A."/>
            <person name="Wilkins M.J."/>
            <person name="Williams K.H."/>
            <person name="Banfield J.F."/>
        </authorList>
    </citation>
    <scope>NUCLEOTIDE SEQUENCE [LARGE SCALE GENOMIC DNA]</scope>
</reference>
<dbReference type="EMBL" id="LBOI01000013">
    <property type="protein sequence ID" value="KKP31213.1"/>
    <property type="molecule type" value="Genomic_DNA"/>
</dbReference>
<dbReference type="AlphaFoldDB" id="A0A0F9YIN4"/>
<dbReference type="Proteomes" id="UP000034803">
    <property type="component" value="Unassembled WGS sequence"/>
</dbReference>
<name>A0A0F9YIN4_9BACT</name>
<keyword evidence="2" id="KW-0812">Transmembrane</keyword>
<evidence type="ECO:0008006" key="5">
    <source>
        <dbReference type="Google" id="ProtNLM"/>
    </source>
</evidence>
<sequence>MKNKLALTITILILGVFIAFEVKAQDRLPLVVAPARQTIVIDAGKTENMQIKFFNESIVPVSGNIKVVNFIVNNDDGSPTLLENEENTWVKLPYEKATIASGDVLKVNFKVTVPKDTLPGGRYVAIIFEQVGQLPEATTINEQLSTVSPRIVGLVSIRINGPVTESAFISNFKVPVFLQFGPVPVTFEILNKGGYHITPKGQLVLRNWFGKNVGETILETKNIFPDAKRLYKTELGKNWMFGKYSIDLTANYGEAGKVLLENTSLWVIPVWPIMAIVLFIAIITLLIVLVYKKLKSKQVKLEEKLEEEITEVEELKDKFKDNLPKK</sequence>